<evidence type="ECO:0000256" key="4">
    <source>
        <dbReference type="ARBA" id="ARBA00022980"/>
    </source>
</evidence>
<organism evidence="7 8">
    <name type="scientific">Cardiosporidium cionae</name>
    <dbReference type="NCBI Taxonomy" id="476202"/>
    <lineage>
        <taxon>Eukaryota</taxon>
        <taxon>Sar</taxon>
        <taxon>Alveolata</taxon>
        <taxon>Apicomplexa</taxon>
        <taxon>Aconoidasida</taxon>
        <taxon>Nephromycida</taxon>
        <taxon>Cardiosporidium</taxon>
    </lineage>
</organism>
<dbReference type="PANTHER" id="PTHR23410:SF12">
    <property type="entry name" value="LARGE RIBOSOMAL SUBUNIT PROTEIN UL18"/>
    <property type="match status" value="1"/>
</dbReference>
<dbReference type="EMBL" id="JADAQX010000306">
    <property type="protein sequence ID" value="KAF8820770.1"/>
    <property type="molecule type" value="Genomic_DNA"/>
</dbReference>
<evidence type="ECO:0000256" key="2">
    <source>
        <dbReference type="ARBA" id="ARBA00007116"/>
    </source>
</evidence>
<protein>
    <submittedName>
        <fullName evidence="7">Ribosomal protein RPL5</fullName>
    </submittedName>
</protein>
<feature type="domain" description="Large ribosomal subunit protein uL18 C-terminal eukaryotes" evidence="6">
    <location>
        <begin position="237"/>
        <end position="300"/>
    </location>
</feature>
<evidence type="ECO:0000313" key="7">
    <source>
        <dbReference type="EMBL" id="KAF8820770.1"/>
    </source>
</evidence>
<dbReference type="PANTHER" id="PTHR23410">
    <property type="entry name" value="RIBOSOMAL PROTEIN L5-RELATED"/>
    <property type="match status" value="1"/>
</dbReference>
<dbReference type="HAMAP" id="MF_01337_A">
    <property type="entry name" value="Ribosomal_uL18_A"/>
    <property type="match status" value="1"/>
</dbReference>
<evidence type="ECO:0000259" key="6">
    <source>
        <dbReference type="Pfam" id="PF14204"/>
    </source>
</evidence>
<dbReference type="InterPro" id="IPR005485">
    <property type="entry name" value="Rbsml_uL18_euk_arch"/>
</dbReference>
<evidence type="ECO:0000256" key="5">
    <source>
        <dbReference type="ARBA" id="ARBA00023274"/>
    </source>
</evidence>
<accession>A0ABQ7J9Y4</accession>
<comment type="similarity">
    <text evidence="2">Belongs to the universal ribosomal protein uL18 family.</text>
</comment>
<comment type="subcellular location">
    <subcellularLocation>
        <location evidence="1">Cytoplasm</location>
    </subcellularLocation>
</comment>
<dbReference type="Gene3D" id="3.30.420.100">
    <property type="match status" value="1"/>
</dbReference>
<sequence>MVFAKLQKSKAYFSRYQVKLRRRREGKTDYRARSRLIRQQKNKYNAKKYRFVVRITNKKIVCQVIYSTLQGDKILCGAESTELPRYGISVGLTNYSAAYATGLLLTRRLLKKLHMDKSFTGLEDINGEDFNVEENESRRPFKCLLDVGIIRTTTGNRVFGAMKGACDGGIYIPHSTKRFIGYSKTEKDETYDAEAHRNRIFGLHVADYMRYLQENDPEKYNSQFSQYIKNNIDADSIEKLYAEAHKKIRADPTRPTSKKEKIPVVREGNLIKTSKGSYVRMRKLTLDQRKQRVFQKMEIIKQRLLTEES</sequence>
<comment type="caution">
    <text evidence="7">The sequence shown here is derived from an EMBL/GenBank/DDBJ whole genome shotgun (WGS) entry which is preliminary data.</text>
</comment>
<dbReference type="Pfam" id="PF14204">
    <property type="entry name" value="Ribosomal_L18_c"/>
    <property type="match status" value="1"/>
</dbReference>
<reference evidence="7 8" key="1">
    <citation type="journal article" date="2020" name="bioRxiv">
        <title>Metabolic contributions of an alphaproteobacterial endosymbiont in the apicomplexan Cardiosporidium cionae.</title>
        <authorList>
            <person name="Hunter E.S."/>
            <person name="Paight C.J."/>
            <person name="Lane C.E."/>
        </authorList>
    </citation>
    <scope>NUCLEOTIDE SEQUENCE [LARGE SCALE GENOMIC DNA]</scope>
    <source>
        <strain evidence="7">ESH_2018</strain>
    </source>
</reference>
<dbReference type="PRINTS" id="PR00058">
    <property type="entry name" value="RIBOSOMALL5"/>
</dbReference>
<keyword evidence="8" id="KW-1185">Reference proteome</keyword>
<dbReference type="Proteomes" id="UP000823046">
    <property type="component" value="Unassembled WGS sequence"/>
</dbReference>
<evidence type="ECO:0000313" key="8">
    <source>
        <dbReference type="Proteomes" id="UP000823046"/>
    </source>
</evidence>
<dbReference type="InterPro" id="IPR057268">
    <property type="entry name" value="Ribosomal_L18"/>
</dbReference>
<keyword evidence="4 7" id="KW-0689">Ribosomal protein</keyword>
<gene>
    <name evidence="7" type="primary">RPL5</name>
    <name evidence="7" type="ORF">IE077_002831</name>
</gene>
<dbReference type="GO" id="GO:0005840">
    <property type="term" value="C:ribosome"/>
    <property type="evidence" value="ECO:0007669"/>
    <property type="project" value="UniProtKB-KW"/>
</dbReference>
<dbReference type="CDD" id="cd00432">
    <property type="entry name" value="Ribosomal_L18_L5e"/>
    <property type="match status" value="1"/>
</dbReference>
<keyword evidence="3" id="KW-0963">Cytoplasm</keyword>
<name>A0ABQ7J9Y4_9APIC</name>
<dbReference type="Pfam" id="PF17144">
    <property type="entry name" value="Ribosomal_L5e"/>
    <property type="match status" value="1"/>
</dbReference>
<keyword evidence="5" id="KW-0687">Ribonucleoprotein</keyword>
<proteinExistence type="inferred from homology"/>
<dbReference type="InterPro" id="IPR025607">
    <property type="entry name" value="Ribosomal_uL18_C_euk"/>
</dbReference>
<evidence type="ECO:0000256" key="1">
    <source>
        <dbReference type="ARBA" id="ARBA00004496"/>
    </source>
</evidence>
<dbReference type="SUPFAM" id="SSF53137">
    <property type="entry name" value="Translational machinery components"/>
    <property type="match status" value="1"/>
</dbReference>
<evidence type="ECO:0000256" key="3">
    <source>
        <dbReference type="ARBA" id="ARBA00022490"/>
    </source>
</evidence>